<feature type="transmembrane region" description="Helical" evidence="6">
    <location>
        <begin position="12"/>
        <end position="28"/>
    </location>
</feature>
<comment type="caution">
    <text evidence="8">The sequence shown here is derived from an EMBL/GenBank/DDBJ whole genome shotgun (WGS) entry which is preliminary data.</text>
</comment>
<evidence type="ECO:0000256" key="3">
    <source>
        <dbReference type="ARBA" id="ARBA00022692"/>
    </source>
</evidence>
<evidence type="ECO:0000259" key="7">
    <source>
        <dbReference type="Pfam" id="PF00892"/>
    </source>
</evidence>
<dbReference type="Proteomes" id="UP000281084">
    <property type="component" value="Unassembled WGS sequence"/>
</dbReference>
<feature type="transmembrane region" description="Helical" evidence="6">
    <location>
        <begin position="271"/>
        <end position="287"/>
    </location>
</feature>
<feature type="transmembrane region" description="Helical" evidence="6">
    <location>
        <begin position="182"/>
        <end position="201"/>
    </location>
</feature>
<feature type="transmembrane region" description="Helical" evidence="6">
    <location>
        <begin position="40"/>
        <end position="60"/>
    </location>
</feature>
<feature type="domain" description="EamA" evidence="7">
    <location>
        <begin position="154"/>
        <end position="284"/>
    </location>
</feature>
<name>A0A3A8GGP4_9GAMM</name>
<keyword evidence="3 6" id="KW-0812">Transmembrane</keyword>
<gene>
    <name evidence="8" type="ORF">D7V64_04685</name>
</gene>
<evidence type="ECO:0000313" key="8">
    <source>
        <dbReference type="EMBL" id="RKG54244.1"/>
    </source>
</evidence>
<feature type="domain" description="EamA" evidence="7">
    <location>
        <begin position="11"/>
        <end position="135"/>
    </location>
</feature>
<dbReference type="Pfam" id="PF00892">
    <property type="entry name" value="EamA"/>
    <property type="match status" value="2"/>
</dbReference>
<dbReference type="InterPro" id="IPR050638">
    <property type="entry name" value="AA-Vitamin_Transporters"/>
</dbReference>
<accession>A0A3A8GGP4</accession>
<evidence type="ECO:0000256" key="5">
    <source>
        <dbReference type="ARBA" id="ARBA00023136"/>
    </source>
</evidence>
<protein>
    <submittedName>
        <fullName evidence="8">DMT family transporter</fullName>
    </submittedName>
</protein>
<dbReference type="GO" id="GO:0016020">
    <property type="term" value="C:membrane"/>
    <property type="evidence" value="ECO:0007669"/>
    <property type="project" value="UniProtKB-SubCell"/>
</dbReference>
<feature type="transmembrane region" description="Helical" evidence="6">
    <location>
        <begin position="98"/>
        <end position="118"/>
    </location>
</feature>
<dbReference type="AlphaFoldDB" id="A0A3A8GGP4"/>
<dbReference type="PANTHER" id="PTHR32322:SF2">
    <property type="entry name" value="EAMA DOMAIN-CONTAINING PROTEIN"/>
    <property type="match status" value="1"/>
</dbReference>
<dbReference type="InterPro" id="IPR037185">
    <property type="entry name" value="EmrE-like"/>
</dbReference>
<feature type="transmembrane region" description="Helical" evidence="6">
    <location>
        <begin position="72"/>
        <end position="92"/>
    </location>
</feature>
<evidence type="ECO:0000256" key="4">
    <source>
        <dbReference type="ARBA" id="ARBA00022989"/>
    </source>
</evidence>
<feature type="transmembrane region" description="Helical" evidence="6">
    <location>
        <begin position="246"/>
        <end position="265"/>
    </location>
</feature>
<feature type="transmembrane region" description="Helical" evidence="6">
    <location>
        <begin position="125"/>
        <end position="144"/>
    </location>
</feature>
<dbReference type="PANTHER" id="PTHR32322">
    <property type="entry name" value="INNER MEMBRANE TRANSPORTER"/>
    <property type="match status" value="1"/>
</dbReference>
<feature type="transmembrane region" description="Helical" evidence="6">
    <location>
        <begin position="213"/>
        <end position="234"/>
    </location>
</feature>
<evidence type="ECO:0000256" key="2">
    <source>
        <dbReference type="ARBA" id="ARBA00007362"/>
    </source>
</evidence>
<comment type="subcellular location">
    <subcellularLocation>
        <location evidence="1">Membrane</location>
        <topology evidence="1">Multi-pass membrane protein</topology>
    </subcellularLocation>
</comment>
<feature type="transmembrane region" description="Helical" evidence="6">
    <location>
        <begin position="156"/>
        <end position="175"/>
    </location>
</feature>
<dbReference type="SUPFAM" id="SSF103481">
    <property type="entry name" value="Multidrug resistance efflux transporter EmrE"/>
    <property type="match status" value="2"/>
</dbReference>
<reference evidence="8 9" key="1">
    <citation type="submission" date="2018-09" db="EMBL/GenBank/DDBJ databases">
        <title>The draft genome of Acinetobacter spp. strains.</title>
        <authorList>
            <person name="Qin J."/>
            <person name="Feng Y."/>
            <person name="Zong Z."/>
        </authorList>
    </citation>
    <scope>NUCLEOTIDE SEQUENCE [LARGE SCALE GENOMIC DNA]</scope>
    <source>
        <strain evidence="8 9">WCHAc060002</strain>
    </source>
</reference>
<evidence type="ECO:0000256" key="1">
    <source>
        <dbReference type="ARBA" id="ARBA00004141"/>
    </source>
</evidence>
<keyword evidence="5 6" id="KW-0472">Membrane</keyword>
<evidence type="ECO:0000313" key="9">
    <source>
        <dbReference type="Proteomes" id="UP000281084"/>
    </source>
</evidence>
<keyword evidence="4 6" id="KW-1133">Transmembrane helix</keyword>
<organism evidence="8 9">
    <name type="scientific">Acinetobacter cumulans</name>
    <dbReference type="NCBI Taxonomy" id="2136182"/>
    <lineage>
        <taxon>Bacteria</taxon>
        <taxon>Pseudomonadati</taxon>
        <taxon>Pseudomonadota</taxon>
        <taxon>Gammaproteobacteria</taxon>
        <taxon>Moraxellales</taxon>
        <taxon>Moraxellaceae</taxon>
        <taxon>Acinetobacter</taxon>
    </lineage>
</organism>
<dbReference type="InterPro" id="IPR000620">
    <property type="entry name" value="EamA_dom"/>
</dbReference>
<proteinExistence type="inferred from homology"/>
<comment type="similarity">
    <text evidence="2">Belongs to the EamA transporter family.</text>
</comment>
<sequence length="291" mass="31565">MNFRIQNIQTGWLHGFIGVAIFAGSMPATRVAVQGFSPEFLTGARACIAALLAFILLYVLKQPKPSAQQIKSLCIVSIGVVIGFPLFTALALQTQTAANSLIFVALLPLATAFFAVLRAKEIPQLTFWLYAGAGSALVIFFILQQSGMHGLTLSDLYMIIAVLLCGLGYAEGGVLSRTLGGWQVICWALIIALPLMLPMFFVYWPHNFQQIPIAAYIGLAYVSIFSMLIGFFFWYKGLALGGIAKIGQIQLIQPFIGLMLCAVLLNEQISLLMITVSLAVVSCVVMAKKYA</sequence>
<dbReference type="EMBL" id="RAXZ01000004">
    <property type="protein sequence ID" value="RKG54244.1"/>
    <property type="molecule type" value="Genomic_DNA"/>
</dbReference>
<evidence type="ECO:0000256" key="6">
    <source>
        <dbReference type="SAM" id="Phobius"/>
    </source>
</evidence>